<protein>
    <submittedName>
        <fullName evidence="2">Uncharacterized protein</fullName>
    </submittedName>
</protein>
<dbReference type="EMBL" id="MU863878">
    <property type="protein sequence ID" value="KAK4205027.1"/>
    <property type="molecule type" value="Genomic_DNA"/>
</dbReference>
<reference evidence="2" key="1">
    <citation type="journal article" date="2023" name="Mol. Phylogenet. Evol.">
        <title>Genome-scale phylogeny and comparative genomics of the fungal order Sordariales.</title>
        <authorList>
            <person name="Hensen N."/>
            <person name="Bonometti L."/>
            <person name="Westerberg I."/>
            <person name="Brannstrom I.O."/>
            <person name="Guillou S."/>
            <person name="Cros-Aarteil S."/>
            <person name="Calhoun S."/>
            <person name="Haridas S."/>
            <person name="Kuo A."/>
            <person name="Mondo S."/>
            <person name="Pangilinan J."/>
            <person name="Riley R."/>
            <person name="LaButti K."/>
            <person name="Andreopoulos B."/>
            <person name="Lipzen A."/>
            <person name="Chen C."/>
            <person name="Yan M."/>
            <person name="Daum C."/>
            <person name="Ng V."/>
            <person name="Clum A."/>
            <person name="Steindorff A."/>
            <person name="Ohm R.A."/>
            <person name="Martin F."/>
            <person name="Silar P."/>
            <person name="Natvig D.O."/>
            <person name="Lalanne C."/>
            <person name="Gautier V."/>
            <person name="Ament-Velasquez S.L."/>
            <person name="Kruys A."/>
            <person name="Hutchinson M.I."/>
            <person name="Powell A.J."/>
            <person name="Barry K."/>
            <person name="Miller A.N."/>
            <person name="Grigoriev I.V."/>
            <person name="Debuchy R."/>
            <person name="Gladieux P."/>
            <person name="Hiltunen Thoren M."/>
            <person name="Johannesson H."/>
        </authorList>
    </citation>
    <scope>NUCLEOTIDE SEQUENCE</scope>
    <source>
        <strain evidence="2">CBS 315.58</strain>
    </source>
</reference>
<comment type="caution">
    <text evidence="2">The sequence shown here is derived from an EMBL/GenBank/DDBJ whole genome shotgun (WGS) entry which is preliminary data.</text>
</comment>
<evidence type="ECO:0000313" key="3">
    <source>
        <dbReference type="Proteomes" id="UP001303160"/>
    </source>
</evidence>
<organism evidence="2 3">
    <name type="scientific">Triangularia verruculosa</name>
    <dbReference type="NCBI Taxonomy" id="2587418"/>
    <lineage>
        <taxon>Eukaryota</taxon>
        <taxon>Fungi</taxon>
        <taxon>Dikarya</taxon>
        <taxon>Ascomycota</taxon>
        <taxon>Pezizomycotina</taxon>
        <taxon>Sordariomycetes</taxon>
        <taxon>Sordariomycetidae</taxon>
        <taxon>Sordariales</taxon>
        <taxon>Podosporaceae</taxon>
        <taxon>Triangularia</taxon>
    </lineage>
</organism>
<keyword evidence="3" id="KW-1185">Reference proteome</keyword>
<dbReference type="AlphaFoldDB" id="A0AAN7B079"/>
<feature type="compositionally biased region" description="Basic and acidic residues" evidence="1">
    <location>
        <begin position="326"/>
        <end position="341"/>
    </location>
</feature>
<feature type="region of interest" description="Disordered" evidence="1">
    <location>
        <begin position="326"/>
        <end position="355"/>
    </location>
</feature>
<accession>A0AAN7B079</accession>
<name>A0AAN7B079_9PEZI</name>
<sequence length="355" mass="37892">MAIIDPVWLAIARRHPQNRQIFNNQATALAGNHGSNQNLDNNANQLGLVDPALADEVPRDSPASFVPFRPPPFLAIGEDHRYQGFDPMLAGPEDDGAFEEHLYRALEAALAVPEPGDDQDFDQTAQNTSVTQSHHVPGANLQLNPAFGNDISQNPPVGNGFDQNLPPGNMVPASAPMVNNLPANFHVNPAVLAASLAPVSNFHQPLNPTFDFNAPLNVPAAPIGPPANGQFNAQLLAPAAGPAAAAGPAVAAGPAAVAALAVLIPVQNDQVSLPRELLKDFKVDRYGSFGDRWNDVVAHVKESKSIMTGLTAVPLLVRLAAKPVPELESRKRQKKENDRRAPILRKSPKTQEEKN</sequence>
<reference evidence="2" key="2">
    <citation type="submission" date="2023-05" db="EMBL/GenBank/DDBJ databases">
        <authorList>
            <consortium name="Lawrence Berkeley National Laboratory"/>
            <person name="Steindorff A."/>
            <person name="Hensen N."/>
            <person name="Bonometti L."/>
            <person name="Westerberg I."/>
            <person name="Brannstrom I.O."/>
            <person name="Guillou S."/>
            <person name="Cros-Aarteil S."/>
            <person name="Calhoun S."/>
            <person name="Haridas S."/>
            <person name="Kuo A."/>
            <person name="Mondo S."/>
            <person name="Pangilinan J."/>
            <person name="Riley R."/>
            <person name="Labutti K."/>
            <person name="Andreopoulos B."/>
            <person name="Lipzen A."/>
            <person name="Chen C."/>
            <person name="Yanf M."/>
            <person name="Daum C."/>
            <person name="Ng V."/>
            <person name="Clum A."/>
            <person name="Ohm R."/>
            <person name="Martin F."/>
            <person name="Silar P."/>
            <person name="Natvig D."/>
            <person name="Lalanne C."/>
            <person name="Gautier V."/>
            <person name="Ament-Velasquez S.L."/>
            <person name="Kruys A."/>
            <person name="Hutchinson M.I."/>
            <person name="Powell A.J."/>
            <person name="Barry K."/>
            <person name="Miller A.N."/>
            <person name="Grigoriev I.V."/>
            <person name="Debuchy R."/>
            <person name="Gladieux P."/>
            <person name="Thoren M.H."/>
            <person name="Johannesson H."/>
        </authorList>
    </citation>
    <scope>NUCLEOTIDE SEQUENCE</scope>
    <source>
        <strain evidence="2">CBS 315.58</strain>
    </source>
</reference>
<gene>
    <name evidence="2" type="ORF">QBC40DRAFT_292229</name>
</gene>
<evidence type="ECO:0000256" key="1">
    <source>
        <dbReference type="SAM" id="MobiDB-lite"/>
    </source>
</evidence>
<evidence type="ECO:0000313" key="2">
    <source>
        <dbReference type="EMBL" id="KAK4205027.1"/>
    </source>
</evidence>
<dbReference type="Proteomes" id="UP001303160">
    <property type="component" value="Unassembled WGS sequence"/>
</dbReference>
<proteinExistence type="predicted"/>